<dbReference type="InterPro" id="IPR036866">
    <property type="entry name" value="RibonucZ/Hydroxyglut_hydro"/>
</dbReference>
<dbReference type="EMBL" id="CADCVP010000030">
    <property type="protein sequence ID" value="CAA9472990.1"/>
    <property type="molecule type" value="Genomic_DNA"/>
</dbReference>
<dbReference type="InterPro" id="IPR001279">
    <property type="entry name" value="Metallo-B-lactamas"/>
</dbReference>
<reference evidence="3" key="1">
    <citation type="submission" date="2020-02" db="EMBL/GenBank/DDBJ databases">
        <authorList>
            <person name="Meier V. D."/>
        </authorList>
    </citation>
    <scope>NUCLEOTIDE SEQUENCE</scope>
    <source>
        <strain evidence="3">AVDCRST_MAG69</strain>
    </source>
</reference>
<organism evidence="3">
    <name type="scientific">uncultured Solirubrobacteraceae bacterium</name>
    <dbReference type="NCBI Taxonomy" id="1162706"/>
    <lineage>
        <taxon>Bacteria</taxon>
        <taxon>Bacillati</taxon>
        <taxon>Actinomycetota</taxon>
        <taxon>Thermoleophilia</taxon>
        <taxon>Solirubrobacterales</taxon>
        <taxon>Solirubrobacteraceae</taxon>
        <taxon>environmental samples</taxon>
    </lineage>
</organism>
<dbReference type="AlphaFoldDB" id="A0A6J4RR50"/>
<gene>
    <name evidence="3" type="ORF">AVDCRST_MAG69-228</name>
</gene>
<dbReference type="InterPro" id="IPR050855">
    <property type="entry name" value="NDM-1-like"/>
</dbReference>
<proteinExistence type="predicted"/>
<evidence type="ECO:0000259" key="2">
    <source>
        <dbReference type="SMART" id="SM00849"/>
    </source>
</evidence>
<sequence>MNTHLTRVSRFGVVNAFLVRESDGLTLIDTMVPRSAGVIRRAAARLDAPIVRILLTHAHGDHIGSLDQLAASLPHAEVAISRRDARLLAGDRTPEPGEPAGAKLRGSYPGARTRPARLLEAGDRVGSLEVHAAPGHTPGQVAFLDTRDGTLICGDAYSTLGGTATTAAVHPRFPLPGLATWDRPTALRSARELLSLAPRRLAVGHGQTVEDPVAGMKAAVARAA</sequence>
<protein>
    <submittedName>
        <fullName evidence="3">Uncharacterized protein YobT</fullName>
    </submittedName>
</protein>
<dbReference type="CDD" id="cd07721">
    <property type="entry name" value="yflN-like_MBL-fold"/>
    <property type="match status" value="1"/>
</dbReference>
<dbReference type="Pfam" id="PF00753">
    <property type="entry name" value="Lactamase_B"/>
    <property type="match status" value="1"/>
</dbReference>
<feature type="region of interest" description="Disordered" evidence="1">
    <location>
        <begin position="89"/>
        <end position="111"/>
    </location>
</feature>
<feature type="domain" description="Metallo-beta-lactamase" evidence="2">
    <location>
        <begin position="13"/>
        <end position="205"/>
    </location>
</feature>
<dbReference type="SUPFAM" id="SSF56281">
    <property type="entry name" value="Metallo-hydrolase/oxidoreductase"/>
    <property type="match status" value="1"/>
</dbReference>
<dbReference type="Gene3D" id="3.60.15.10">
    <property type="entry name" value="Ribonuclease Z/Hydroxyacylglutathione hydrolase-like"/>
    <property type="match status" value="1"/>
</dbReference>
<accession>A0A6J4RR50</accession>
<dbReference type="PANTHER" id="PTHR42951:SF9">
    <property type="entry name" value="METAL-DEPENDENT HYDROLASE"/>
    <property type="match status" value="1"/>
</dbReference>
<dbReference type="PANTHER" id="PTHR42951">
    <property type="entry name" value="METALLO-BETA-LACTAMASE DOMAIN-CONTAINING"/>
    <property type="match status" value="1"/>
</dbReference>
<evidence type="ECO:0000313" key="3">
    <source>
        <dbReference type="EMBL" id="CAA9472990.1"/>
    </source>
</evidence>
<dbReference type="SMART" id="SM00849">
    <property type="entry name" value="Lactamase_B"/>
    <property type="match status" value="1"/>
</dbReference>
<name>A0A6J4RR50_9ACTN</name>
<evidence type="ECO:0000256" key="1">
    <source>
        <dbReference type="SAM" id="MobiDB-lite"/>
    </source>
</evidence>